<evidence type="ECO:0000313" key="3">
    <source>
        <dbReference type="Proteomes" id="UP000306192"/>
    </source>
</evidence>
<dbReference type="AlphaFoldDB" id="A0A4T2BLX7"/>
<name>A0A4T2BLX7_9MICO</name>
<keyword evidence="3" id="KW-1185">Reference proteome</keyword>
<feature type="compositionally biased region" description="Polar residues" evidence="1">
    <location>
        <begin position="18"/>
        <end position="29"/>
    </location>
</feature>
<proteinExistence type="predicted"/>
<dbReference type="EMBL" id="QYRT01000043">
    <property type="protein sequence ID" value="TIH32060.1"/>
    <property type="molecule type" value="Genomic_DNA"/>
</dbReference>
<protein>
    <submittedName>
        <fullName evidence="2">Uncharacterized protein</fullName>
    </submittedName>
</protein>
<reference evidence="2 3" key="1">
    <citation type="journal article" date="2019" name="Microorganisms">
        <title>Systematic Affiliation and Genome Analysis of Subtercola vilae DB165(T) with Particular Emphasis on Cold Adaptation of an Isolate from a High-Altitude Cold Volcano Lake.</title>
        <authorList>
            <person name="Villalobos A.S."/>
            <person name="Wiese J."/>
            <person name="Imhoff J.F."/>
            <person name="Dorador C."/>
            <person name="Keller A."/>
            <person name="Hentschel U."/>
        </authorList>
    </citation>
    <scope>NUCLEOTIDE SEQUENCE [LARGE SCALE GENOMIC DNA]</scope>
    <source>
        <strain evidence="2 3">DB165</strain>
    </source>
</reference>
<accession>A0A4T2BLX7</accession>
<organism evidence="2 3">
    <name type="scientific">Subtercola vilae</name>
    <dbReference type="NCBI Taxonomy" id="2056433"/>
    <lineage>
        <taxon>Bacteria</taxon>
        <taxon>Bacillati</taxon>
        <taxon>Actinomycetota</taxon>
        <taxon>Actinomycetes</taxon>
        <taxon>Micrococcales</taxon>
        <taxon>Microbacteriaceae</taxon>
        <taxon>Subtercola</taxon>
    </lineage>
</organism>
<gene>
    <name evidence="2" type="ORF">D4765_16185</name>
</gene>
<evidence type="ECO:0000313" key="2">
    <source>
        <dbReference type="EMBL" id="TIH32060.1"/>
    </source>
</evidence>
<sequence length="256" mass="26914">MKTITNVHPNEPARPRTEQQPMTNTTTAWHTPREAPSAAPEGDTATFGAAEVAYAVSLTDGVQRQQAVAFLQIDEAFLTDQIAALGASSLLARGELSIEGDVLIASGAVRLLTAVLQTAVRWTEIALVNDDGTEAALYLQSPALSVFLQPAAMSTWVMVVKDPAAADSAVLAQLIESNRARRPLGTAYLGTETAGSAKNHLFVRAAEGRPAEPQAWQVADVPSNTDPNSFIGDAGDDVGTAELVGRLAEFVRLPGA</sequence>
<feature type="region of interest" description="Disordered" evidence="1">
    <location>
        <begin position="1"/>
        <end position="42"/>
    </location>
</feature>
<evidence type="ECO:0000256" key="1">
    <source>
        <dbReference type="SAM" id="MobiDB-lite"/>
    </source>
</evidence>
<comment type="caution">
    <text evidence="2">The sequence shown here is derived from an EMBL/GenBank/DDBJ whole genome shotgun (WGS) entry which is preliminary data.</text>
</comment>
<dbReference type="Proteomes" id="UP000306192">
    <property type="component" value="Unassembled WGS sequence"/>
</dbReference>